<gene>
    <name evidence="1" type="ORF">g.10446</name>
</gene>
<evidence type="ECO:0000313" key="1">
    <source>
        <dbReference type="EMBL" id="JAS21326.1"/>
    </source>
</evidence>
<sequence length="167" mass="18835">MVLEWAYTGVNITVAGNGGLECTQFLTMKTRIIETMFVMFLTFPLMKWGFKNLSPLDVNFNTFVEPTGKRVLLVLMSLIWGIEIGFKFSSKTVIFLLNPCHVTTAIQIYLLSANPSKWVAAIFRFHLNCMNGAVLALTFPELDALNVSTTQIYIVEILLNNSLRLSF</sequence>
<dbReference type="Pfam" id="PF14808">
    <property type="entry name" value="TMEM164"/>
    <property type="match status" value="1"/>
</dbReference>
<feature type="non-terminal residue" evidence="1">
    <location>
        <position position="167"/>
    </location>
</feature>
<dbReference type="PANTHER" id="PTHR20948">
    <property type="entry name" value="TRANSMEMBRANE PROTEIN 164"/>
    <property type="match status" value="1"/>
</dbReference>
<dbReference type="PANTHER" id="PTHR20948:SF2">
    <property type="entry name" value="TRANSMEMBRANE PROTEIN 164"/>
    <property type="match status" value="1"/>
</dbReference>
<dbReference type="InterPro" id="IPR026508">
    <property type="entry name" value="TMEM164"/>
</dbReference>
<proteinExistence type="predicted"/>
<name>A0A1B6D6P4_9HEMI</name>
<accession>A0A1B6D6P4</accession>
<dbReference type="AlphaFoldDB" id="A0A1B6D6P4"/>
<dbReference type="EMBL" id="GEDC01015972">
    <property type="protein sequence ID" value="JAS21326.1"/>
    <property type="molecule type" value="Transcribed_RNA"/>
</dbReference>
<organism evidence="1">
    <name type="scientific">Clastoptera arizonana</name>
    <name type="common">Arizona spittle bug</name>
    <dbReference type="NCBI Taxonomy" id="38151"/>
    <lineage>
        <taxon>Eukaryota</taxon>
        <taxon>Metazoa</taxon>
        <taxon>Ecdysozoa</taxon>
        <taxon>Arthropoda</taxon>
        <taxon>Hexapoda</taxon>
        <taxon>Insecta</taxon>
        <taxon>Pterygota</taxon>
        <taxon>Neoptera</taxon>
        <taxon>Paraneoptera</taxon>
        <taxon>Hemiptera</taxon>
        <taxon>Auchenorrhyncha</taxon>
        <taxon>Cercopoidea</taxon>
        <taxon>Clastopteridae</taxon>
        <taxon>Clastoptera</taxon>
    </lineage>
</organism>
<reference evidence="1" key="1">
    <citation type="submission" date="2015-12" db="EMBL/GenBank/DDBJ databases">
        <title>De novo transcriptome assembly of four potential Pierce s Disease insect vectors from Arizona vineyards.</title>
        <authorList>
            <person name="Tassone E.E."/>
        </authorList>
    </citation>
    <scope>NUCLEOTIDE SEQUENCE</scope>
</reference>
<protein>
    <submittedName>
        <fullName evidence="1">Uncharacterized protein</fullName>
    </submittedName>
</protein>